<gene>
    <name evidence="2" type="ORF">ACD_49C00021G0017</name>
</gene>
<feature type="transmembrane region" description="Helical" evidence="1">
    <location>
        <begin position="6"/>
        <end position="25"/>
    </location>
</feature>
<protein>
    <submittedName>
        <fullName evidence="2">Uncharacterized protein</fullName>
    </submittedName>
</protein>
<reference evidence="2" key="1">
    <citation type="journal article" date="2012" name="Science">
        <title>Fermentation, hydrogen, and sulfur metabolism in multiple uncultivated bacterial phyla.</title>
        <authorList>
            <person name="Wrighton K.C."/>
            <person name="Thomas B.C."/>
            <person name="Sharon I."/>
            <person name="Miller C.S."/>
            <person name="Castelle C.J."/>
            <person name="VerBerkmoes N.C."/>
            <person name="Wilkins M.J."/>
            <person name="Hettich R.L."/>
            <person name="Lipton M.S."/>
            <person name="Williams K.H."/>
            <person name="Long P.E."/>
            <person name="Banfield J.F."/>
        </authorList>
    </citation>
    <scope>NUCLEOTIDE SEQUENCE [LARGE SCALE GENOMIC DNA]</scope>
</reference>
<proteinExistence type="predicted"/>
<keyword evidence="1" id="KW-0812">Transmembrane</keyword>
<evidence type="ECO:0000313" key="2">
    <source>
        <dbReference type="EMBL" id="EKD66702.1"/>
    </source>
</evidence>
<evidence type="ECO:0000256" key="1">
    <source>
        <dbReference type="SAM" id="Phobius"/>
    </source>
</evidence>
<accession>K2AYA4</accession>
<dbReference type="AlphaFoldDB" id="K2AYA4"/>
<keyword evidence="1" id="KW-1133">Transmembrane helix</keyword>
<organism evidence="2">
    <name type="scientific">uncultured bacterium</name>
    <name type="common">gcode 4</name>
    <dbReference type="NCBI Taxonomy" id="1234023"/>
    <lineage>
        <taxon>Bacteria</taxon>
        <taxon>environmental samples</taxon>
    </lineage>
</organism>
<sequence>MNKSWSILIWTMILSLFVVMLFISMDSIYKKSAYFTSFFEERNVDDVDLSNTLDSLKSNPDDSVISWDYSIDSLDYNGTTTFTWFLANKEWTELLISNRWADNTLSWKVNYWILNYKVLSFNSGNPASIFSSWTLTSTCALSSTWLVLSSTWFNLDSAKTNNVLYLEWSWWLASYNLLKWTTNLLPQKNIYKLYKNTWNYKKFIRNFEIENFWVKSFSEIDYTWSLLYQ</sequence>
<comment type="caution">
    <text evidence="2">The sequence shown here is derived from an EMBL/GenBank/DDBJ whole genome shotgun (WGS) entry which is preliminary data.</text>
</comment>
<keyword evidence="1" id="KW-0472">Membrane</keyword>
<name>K2AYA4_9BACT</name>
<dbReference type="EMBL" id="AMFJ01021607">
    <property type="protein sequence ID" value="EKD66702.1"/>
    <property type="molecule type" value="Genomic_DNA"/>
</dbReference>